<dbReference type="OrthoDB" id="674604at2759"/>
<dbReference type="InterPro" id="IPR027073">
    <property type="entry name" value="5_3_exoribonuclease"/>
</dbReference>
<feature type="compositionally biased region" description="Polar residues" evidence="9">
    <location>
        <begin position="1180"/>
        <end position="1205"/>
    </location>
</feature>
<gene>
    <name evidence="12" type="primary">xrn-2</name>
    <name evidence="12" type="ORF">AWC38_SpisGene12343</name>
</gene>
<dbReference type="FunFam" id="1.25.40.1050:FF:000002">
    <property type="entry name" value="5'-3' exoribonuclease"/>
    <property type="match status" value="1"/>
</dbReference>
<evidence type="ECO:0000256" key="1">
    <source>
        <dbReference type="ARBA" id="ARBA00006994"/>
    </source>
</evidence>
<dbReference type="GO" id="GO:0005634">
    <property type="term" value="C:nucleus"/>
    <property type="evidence" value="ECO:0007669"/>
    <property type="project" value="TreeGrafter"/>
</dbReference>
<feature type="repeat" description="WD" evidence="8">
    <location>
        <begin position="73"/>
        <end position="112"/>
    </location>
</feature>
<accession>A0A2B4S237</accession>
<protein>
    <submittedName>
        <fullName evidence="12">5'-3' exoribonuclease 2-like</fullName>
    </submittedName>
</protein>
<dbReference type="Pfam" id="PF17846">
    <property type="entry name" value="XRN_M"/>
    <property type="match status" value="1"/>
</dbReference>
<dbReference type="GO" id="GO:0004534">
    <property type="term" value="F:5'-3' RNA exonuclease activity"/>
    <property type="evidence" value="ECO:0007669"/>
    <property type="project" value="TreeGrafter"/>
</dbReference>
<feature type="repeat" description="WD" evidence="8">
    <location>
        <begin position="113"/>
        <end position="152"/>
    </location>
</feature>
<feature type="domain" description="Xrn1 helical" evidence="11">
    <location>
        <begin position="638"/>
        <end position="1055"/>
    </location>
</feature>
<keyword evidence="5" id="KW-0677">Repeat</keyword>
<dbReference type="InterPro" id="IPR004859">
    <property type="entry name" value="Xrn1_N"/>
</dbReference>
<dbReference type="CDD" id="cd00200">
    <property type="entry name" value="WD40"/>
    <property type="match status" value="1"/>
</dbReference>
<evidence type="ECO:0000256" key="7">
    <source>
        <dbReference type="ARBA" id="ARBA00022839"/>
    </source>
</evidence>
<keyword evidence="13" id="KW-1185">Reference proteome</keyword>
<dbReference type="EMBL" id="LSMT01000217">
    <property type="protein sequence ID" value="PFX23109.1"/>
    <property type="molecule type" value="Genomic_DNA"/>
</dbReference>
<feature type="repeat" description="WD" evidence="8">
    <location>
        <begin position="31"/>
        <end position="72"/>
    </location>
</feature>
<evidence type="ECO:0000313" key="12">
    <source>
        <dbReference type="EMBL" id="PFX23109.1"/>
    </source>
</evidence>
<sequence length="1260" mass="142060">MGSGISKKQTQTPAARTKKKGKKDGYLLKSVQEHEGAINAICISHDGNTIVTVSEDMTGRLWDTRTEECVGLLQGHKGYITSVCVSERYIFTSSADKTVRKWNLESGASIKIFVGHHSTVNRVICSGDLAFSSSYDKTVKCWHADTGECLRTFRGHRLSVMPLQLVSDSNRGAAFGADLENNDDILISGSVDGTAKSWGMNSNECLVTYKGHSSAVTCLAVDGKGKTLFTGSADTTIRSWDLLTGAPIKTLQGHQGTIIQLQVVNKLMYSCSADHSAKCWVVEFGDCTRTYKGHKHTIINLQFSDSLIFTCSGDKTLKVYESKSGTCKRTFSASGPVSCFVATKGRIYSGCQDGSLIILDATKLREDEDDIYHNVQENGIKKIYTPMIQEKKQISVEGPEVDGVRAPVDTSLPNPNDYEFDNLYLDMNGIIHPCCHPENKPAPKNEDEMMVAIFEYIDRIFSIVRPRKLLYMAIDGVAPRAKMNQQRSRRFRASKETKEKAEEMARIRSELMEKGALLPPEKEKTEHFDSNCITPGTEFMANLSICLRYYIADRLNNDPGWKNIKVILSDANVPGEGEHKIMDYIRKQRASPHHDPNTKHCLNGADADLIMLGLATHELHFTIIREEFKPNQKRPCEMCGQIGNDFLPHLPSLEIREGAIDRLVGIYKRVLPRCGGYLAKHGIVDLSRVQMILQELGYVEDEIFKKRQENEVQYRKRLKANKEREKRQKMRDAPLWTPSGQFSPHAITKTPSAIVSPRQEAYAMRKQAMSYSGSSTEAANKSAAANLRAMLVTPSPDANTSSSSTPNSNPASNKRKHEDEDEEPKDDIRLWEAGWKGRYYKNKFQLSEDDEGYDDFRKKVAHAYVEGLCWVLLYYYQGCPSWKWFYPYHYAPFASDFRDLASLPNSFEKGTQPFKPLEQLMGVFPAASGNFLPPTWRELMSHPESPIIDFYPLDFEIDLNGKKYAWQGVALLPFVDEKRLLGALSHVYPDLTELETKRNNRGKDRLFLRQGNPVFDFFVGLYEGGGIRESVEIVANLSGGMSGKVEPDDVPILPHNVLFTDPVYDDDHIFKADVLPEAVPPARVLKPEGYDRNAPYRPVTGMNPNRTSFAQIDGAGRRMLNFHGGEVFRFSTPRSHAPPFRSHSGPPQNYPRHGHPPHSRSILGTPPSSRDYNDPRRNNHYSQQVPRHNSGSYQGNRPTPWSQRLPSYRGPGPNQPQFSRNHSNNPSRDPRQHQDSRGYSAPARDDRRQSYPLSNYRYRP</sequence>
<feature type="repeat" description="WD" evidence="8">
    <location>
        <begin position="291"/>
        <end position="330"/>
    </location>
</feature>
<dbReference type="GO" id="GO:0000956">
    <property type="term" value="P:nuclear-transcribed mRNA catabolic process"/>
    <property type="evidence" value="ECO:0007669"/>
    <property type="project" value="TreeGrafter"/>
</dbReference>
<feature type="region of interest" description="Disordered" evidence="9">
    <location>
        <begin position="793"/>
        <end position="825"/>
    </location>
</feature>
<dbReference type="InterPro" id="IPR015943">
    <property type="entry name" value="WD40/YVTN_repeat-like_dom_sf"/>
</dbReference>
<evidence type="ECO:0000256" key="9">
    <source>
        <dbReference type="SAM" id="MobiDB-lite"/>
    </source>
</evidence>
<dbReference type="PANTHER" id="PTHR12341">
    <property type="entry name" value="5'-&gt;3' EXORIBONUCLEASE"/>
    <property type="match status" value="1"/>
</dbReference>
<dbReference type="Gene3D" id="3.40.50.12390">
    <property type="match status" value="2"/>
</dbReference>
<keyword evidence="6" id="KW-0378">Hydrolase</keyword>
<organism evidence="12 13">
    <name type="scientific">Stylophora pistillata</name>
    <name type="common">Smooth cauliflower coral</name>
    <dbReference type="NCBI Taxonomy" id="50429"/>
    <lineage>
        <taxon>Eukaryota</taxon>
        <taxon>Metazoa</taxon>
        <taxon>Cnidaria</taxon>
        <taxon>Anthozoa</taxon>
        <taxon>Hexacorallia</taxon>
        <taxon>Scleractinia</taxon>
        <taxon>Astrocoeniina</taxon>
        <taxon>Pocilloporidae</taxon>
        <taxon>Stylophora</taxon>
    </lineage>
</organism>
<dbReference type="STRING" id="50429.A0A2B4S237"/>
<dbReference type="InterPro" id="IPR041412">
    <property type="entry name" value="Xrn1_helical"/>
</dbReference>
<comment type="caution">
    <text evidence="12">The sequence shown here is derived from an EMBL/GenBank/DDBJ whole genome shotgun (WGS) entry which is preliminary data.</text>
</comment>
<evidence type="ECO:0000256" key="5">
    <source>
        <dbReference type="ARBA" id="ARBA00022737"/>
    </source>
</evidence>
<dbReference type="AlphaFoldDB" id="A0A2B4S237"/>
<dbReference type="SUPFAM" id="SSF50978">
    <property type="entry name" value="WD40 repeat-like"/>
    <property type="match status" value="2"/>
</dbReference>
<evidence type="ECO:0000256" key="4">
    <source>
        <dbReference type="ARBA" id="ARBA00022722"/>
    </source>
</evidence>
<feature type="region of interest" description="Disordered" evidence="9">
    <location>
        <begin position="718"/>
        <end position="747"/>
    </location>
</feature>
<dbReference type="Pfam" id="PF00400">
    <property type="entry name" value="WD40"/>
    <property type="match status" value="6"/>
</dbReference>
<dbReference type="SMART" id="SM00320">
    <property type="entry name" value="WD40"/>
    <property type="match status" value="8"/>
</dbReference>
<evidence type="ECO:0000256" key="2">
    <source>
        <dbReference type="ARBA" id="ARBA00022574"/>
    </source>
</evidence>
<comment type="similarity">
    <text evidence="1">Belongs to the 5'-3' exonuclease family. XRN2/RAT1 subfamily.</text>
</comment>
<dbReference type="Gene3D" id="2.130.10.10">
    <property type="entry name" value="YVTN repeat-like/Quinoprotein amine dehydrogenase"/>
    <property type="match status" value="3"/>
</dbReference>
<dbReference type="GO" id="GO:0006397">
    <property type="term" value="P:mRNA processing"/>
    <property type="evidence" value="ECO:0007669"/>
    <property type="project" value="UniProtKB-KW"/>
</dbReference>
<evidence type="ECO:0000313" key="13">
    <source>
        <dbReference type="Proteomes" id="UP000225706"/>
    </source>
</evidence>
<feature type="compositionally biased region" description="Basic and acidic residues" evidence="9">
    <location>
        <begin position="718"/>
        <end position="732"/>
    </location>
</feature>
<dbReference type="InterPro" id="IPR019775">
    <property type="entry name" value="WD40_repeat_CS"/>
</dbReference>
<dbReference type="PANTHER" id="PTHR12341:SF41">
    <property type="entry name" value="5'-3' EXORIBONUCLEASE 2"/>
    <property type="match status" value="1"/>
</dbReference>
<dbReference type="CDD" id="cd18673">
    <property type="entry name" value="PIN_XRN1-2-like"/>
    <property type="match status" value="1"/>
</dbReference>
<dbReference type="Gene3D" id="1.25.40.1050">
    <property type="match status" value="1"/>
</dbReference>
<evidence type="ECO:0000256" key="3">
    <source>
        <dbReference type="ARBA" id="ARBA00022664"/>
    </source>
</evidence>
<keyword evidence="3" id="KW-0507">mRNA processing</keyword>
<dbReference type="Pfam" id="PF03159">
    <property type="entry name" value="XRN_N"/>
    <property type="match status" value="1"/>
</dbReference>
<feature type="domain" description="Xrn1 N-terminal" evidence="10">
    <location>
        <begin position="408"/>
        <end position="627"/>
    </location>
</feature>
<feature type="compositionally biased region" description="Polar residues" evidence="9">
    <location>
        <begin position="1"/>
        <end position="14"/>
    </location>
</feature>
<dbReference type="GO" id="GO:0003723">
    <property type="term" value="F:RNA binding"/>
    <property type="evidence" value="ECO:0007669"/>
    <property type="project" value="TreeGrafter"/>
</dbReference>
<keyword evidence="2 8" id="KW-0853">WD repeat</keyword>
<dbReference type="PROSITE" id="PS00678">
    <property type="entry name" value="WD_REPEATS_1"/>
    <property type="match status" value="1"/>
</dbReference>
<feature type="compositionally biased region" description="Polar residues" evidence="9">
    <location>
        <begin position="1215"/>
        <end position="1227"/>
    </location>
</feature>
<dbReference type="Proteomes" id="UP000225706">
    <property type="component" value="Unassembled WGS sequence"/>
</dbReference>
<name>A0A2B4S237_STYPI</name>
<proteinExistence type="inferred from homology"/>
<keyword evidence="4" id="KW-0540">Nuclease</keyword>
<feature type="compositionally biased region" description="Low complexity" evidence="9">
    <location>
        <begin position="793"/>
        <end position="812"/>
    </location>
</feature>
<dbReference type="FunFam" id="3.40.50.12390:FF:000003">
    <property type="entry name" value="5'-3' exoribonuclease"/>
    <property type="match status" value="1"/>
</dbReference>
<dbReference type="PROSITE" id="PS50082">
    <property type="entry name" value="WD_REPEATS_2"/>
    <property type="match status" value="5"/>
</dbReference>
<feature type="repeat" description="WD" evidence="8">
    <location>
        <begin position="209"/>
        <end position="250"/>
    </location>
</feature>
<keyword evidence="7" id="KW-0269">Exonuclease</keyword>
<dbReference type="InterPro" id="IPR001680">
    <property type="entry name" value="WD40_rpt"/>
</dbReference>
<feature type="region of interest" description="Disordered" evidence="9">
    <location>
        <begin position="1130"/>
        <end position="1260"/>
    </location>
</feature>
<reference evidence="13" key="1">
    <citation type="journal article" date="2017" name="bioRxiv">
        <title>Comparative analysis of the genomes of Stylophora pistillata and Acropora digitifera provides evidence for extensive differences between species of corals.</title>
        <authorList>
            <person name="Voolstra C.R."/>
            <person name="Li Y."/>
            <person name="Liew Y.J."/>
            <person name="Baumgarten S."/>
            <person name="Zoccola D."/>
            <person name="Flot J.-F."/>
            <person name="Tambutte S."/>
            <person name="Allemand D."/>
            <person name="Aranda M."/>
        </authorList>
    </citation>
    <scope>NUCLEOTIDE SEQUENCE [LARGE SCALE GENOMIC DNA]</scope>
</reference>
<dbReference type="InterPro" id="IPR036322">
    <property type="entry name" value="WD40_repeat_dom_sf"/>
</dbReference>
<evidence type="ECO:0000256" key="8">
    <source>
        <dbReference type="PROSITE-ProRule" id="PRU00221"/>
    </source>
</evidence>
<evidence type="ECO:0000259" key="10">
    <source>
        <dbReference type="Pfam" id="PF03159"/>
    </source>
</evidence>
<feature type="region of interest" description="Disordered" evidence="9">
    <location>
        <begin position="1"/>
        <end position="23"/>
    </location>
</feature>
<dbReference type="PROSITE" id="PS50294">
    <property type="entry name" value="WD_REPEATS_REGION"/>
    <property type="match status" value="3"/>
</dbReference>
<evidence type="ECO:0000259" key="11">
    <source>
        <dbReference type="Pfam" id="PF17846"/>
    </source>
</evidence>
<feature type="region of interest" description="Disordered" evidence="9">
    <location>
        <begin position="1086"/>
        <end position="1105"/>
    </location>
</feature>
<evidence type="ECO:0000256" key="6">
    <source>
        <dbReference type="ARBA" id="ARBA00022801"/>
    </source>
</evidence>